<dbReference type="RefSeq" id="WP_092057127.1">
    <property type="nucleotide sequence ID" value="NZ_FOQD01000028.1"/>
</dbReference>
<dbReference type="PANTHER" id="PTHR23135">
    <property type="entry name" value="MUR LIGASE FAMILY MEMBER"/>
    <property type="match status" value="1"/>
</dbReference>
<dbReference type="Gene3D" id="3.40.1390.10">
    <property type="entry name" value="MurE/MurF, N-terminal domain"/>
    <property type="match status" value="1"/>
</dbReference>
<dbReference type="GO" id="GO:0008360">
    <property type="term" value="P:regulation of cell shape"/>
    <property type="evidence" value="ECO:0007669"/>
    <property type="project" value="UniProtKB-KW"/>
</dbReference>
<dbReference type="PANTHER" id="PTHR23135:SF4">
    <property type="entry name" value="UDP-N-ACETYLMURAMOYL-L-ALANYL-D-GLUTAMATE--2,6-DIAMINOPIMELATE LIGASE MURE HOMOLOG, CHLOROPLASTIC"/>
    <property type="match status" value="1"/>
</dbReference>
<feature type="binding site" evidence="2">
    <location>
        <position position="37"/>
    </location>
    <ligand>
        <name>UDP-N-acetyl-alpha-D-muramoyl-L-alanyl-D-glutamate</name>
        <dbReference type="ChEBI" id="CHEBI:83900"/>
    </ligand>
</feature>
<dbReference type="Pfam" id="PF02875">
    <property type="entry name" value="Mur_ligase_C"/>
    <property type="match status" value="1"/>
</dbReference>
<comment type="function">
    <text evidence="2">Catalyzes the addition of meso-diaminopimelic acid to the nucleotide precursor UDP-N-acetylmuramoyl-L-alanyl-D-glutamate (UMAG) in the biosynthesis of bacterial cell-wall peptidoglycan.</text>
</comment>
<dbReference type="OrthoDB" id="9800958at2"/>
<dbReference type="PROSITE" id="PS51257">
    <property type="entry name" value="PROKAR_LIPOPROTEIN"/>
    <property type="match status" value="1"/>
</dbReference>
<dbReference type="AlphaFoldDB" id="A0A1I3TCC5"/>
<gene>
    <name evidence="2" type="primary">murE</name>
    <name evidence="6" type="ORF">SAMN05421753_12833</name>
</gene>
<keyword evidence="2" id="KW-0963">Cytoplasm</keyword>
<feature type="binding site" evidence="2">
    <location>
        <begin position="158"/>
        <end position="159"/>
    </location>
    <ligand>
        <name>UDP-N-acetyl-alpha-D-muramoyl-L-alanyl-D-glutamate</name>
        <dbReference type="ChEBI" id="CHEBI:83900"/>
    </ligand>
</feature>
<evidence type="ECO:0000313" key="6">
    <source>
        <dbReference type="EMBL" id="SFJ67381.1"/>
    </source>
</evidence>
<dbReference type="NCBIfam" id="NF001124">
    <property type="entry name" value="PRK00139.1-2"/>
    <property type="match status" value="1"/>
</dbReference>
<keyword evidence="2 6" id="KW-0436">Ligase</keyword>
<dbReference type="GO" id="GO:0000287">
    <property type="term" value="F:magnesium ion binding"/>
    <property type="evidence" value="ECO:0007669"/>
    <property type="project" value="UniProtKB-UniRule"/>
</dbReference>
<dbReference type="GO" id="GO:0071555">
    <property type="term" value="P:cell wall organization"/>
    <property type="evidence" value="ECO:0007669"/>
    <property type="project" value="UniProtKB-KW"/>
</dbReference>
<comment type="PTM">
    <text evidence="2">Carboxylation is probably crucial for Mg(2+) binding and, consequently, for the gamma-phosphate positioning of ATP.</text>
</comment>
<dbReference type="HAMAP" id="MF_00208">
    <property type="entry name" value="MurE"/>
    <property type="match status" value="1"/>
</dbReference>
<dbReference type="InterPro" id="IPR035911">
    <property type="entry name" value="MurE/MurF_N"/>
</dbReference>
<feature type="modified residue" description="N6-carboxylysine" evidence="2">
    <location>
        <position position="225"/>
    </location>
</feature>
<evidence type="ECO:0000313" key="7">
    <source>
        <dbReference type="Proteomes" id="UP000199518"/>
    </source>
</evidence>
<comment type="pathway">
    <text evidence="2 3">Cell wall biogenesis; peptidoglycan biosynthesis.</text>
</comment>
<keyword evidence="2 3" id="KW-0132">Cell division</keyword>
<feature type="binding site" evidence="2">
    <location>
        <begin position="116"/>
        <end position="122"/>
    </location>
    <ligand>
        <name>ATP</name>
        <dbReference type="ChEBI" id="CHEBI:30616"/>
    </ligand>
</feature>
<dbReference type="SUPFAM" id="SSF63418">
    <property type="entry name" value="MurE/MurF N-terminal domain"/>
    <property type="match status" value="1"/>
</dbReference>
<feature type="binding site" evidence="2">
    <location>
        <position position="191"/>
    </location>
    <ligand>
        <name>UDP-N-acetyl-alpha-D-muramoyl-L-alanyl-D-glutamate</name>
        <dbReference type="ChEBI" id="CHEBI:83900"/>
    </ligand>
</feature>
<keyword evidence="2" id="KW-0547">Nucleotide-binding</keyword>
<evidence type="ECO:0000256" key="3">
    <source>
        <dbReference type="RuleBase" id="RU004135"/>
    </source>
</evidence>
<evidence type="ECO:0000259" key="5">
    <source>
        <dbReference type="Pfam" id="PF08245"/>
    </source>
</evidence>
<accession>A0A1I3TCC5</accession>
<name>A0A1I3TCC5_9PLAN</name>
<dbReference type="EMBL" id="FOQD01000028">
    <property type="protein sequence ID" value="SFJ67381.1"/>
    <property type="molecule type" value="Genomic_DNA"/>
</dbReference>
<sequence>MLEPTRQPGSVSLRGLIPSASFVGCADVTVSSATEHSHHCTPGCLFAALPGTRSHGRDYVKHALLGGAAAILTDRPLADVPLPQCIVPDARQVYGRLCHALYAFPSQRLGVAGVTGTNGKTTTTWIVRSLLESASHPTGVIGTIEYNDGLESQPSTLTTPDALTMARALAAMRERHTGHAAIELSSHALKQGRAAGLSLDVAIVTNITHDHFDYHGTFHDYLRSKARIAGLVKRGGLLVLNADDPNTENILERLDSDVRVCTFGLEMPADIQADAISMSPQGSQFRLTMGAQRIDCVTPLVGRHNISNCLAAAAAAAHFGLSLEEIAHGLAQFGIVPGRLERVDRGQDFQVYVDYAHTDDALRRVISSVRSVTSGRVIVCFGAGGDRDRAKRPLMGRAASIADEVILTSDNPRSENPYHIIDEILSGIPKECCPPTVVIDRRDAIVAAIQRAAPGDAVIIAGKGHEKEQVVGGQSLPLDDVAVCREALMSTLRNMQPHRRVADRSVSR</sequence>
<feature type="domain" description="Mur ligase central" evidence="5">
    <location>
        <begin position="114"/>
        <end position="316"/>
    </location>
</feature>
<comment type="catalytic activity">
    <reaction evidence="2">
        <text>UDP-N-acetyl-alpha-D-muramoyl-L-alanyl-D-glutamate + meso-2,6-diaminopimelate + ATP = UDP-N-acetyl-alpha-D-muramoyl-L-alanyl-gamma-D-glutamyl-meso-2,6-diaminopimelate + ADP + phosphate + H(+)</text>
        <dbReference type="Rhea" id="RHEA:23676"/>
        <dbReference type="ChEBI" id="CHEBI:15378"/>
        <dbReference type="ChEBI" id="CHEBI:30616"/>
        <dbReference type="ChEBI" id="CHEBI:43474"/>
        <dbReference type="ChEBI" id="CHEBI:57791"/>
        <dbReference type="ChEBI" id="CHEBI:83900"/>
        <dbReference type="ChEBI" id="CHEBI:83905"/>
        <dbReference type="ChEBI" id="CHEBI:456216"/>
        <dbReference type="EC" id="6.3.2.13"/>
    </reaction>
</comment>
<dbReference type="InterPro" id="IPR005761">
    <property type="entry name" value="UDP-N-AcMur-Glu-dNH2Pim_ligase"/>
</dbReference>
<feature type="binding site" evidence="2">
    <location>
        <begin position="410"/>
        <end position="413"/>
    </location>
    <ligand>
        <name>meso-2,6-diaminopimelate</name>
        <dbReference type="ChEBI" id="CHEBI:57791"/>
    </ligand>
</feature>
<reference evidence="7" key="1">
    <citation type="submission" date="2016-10" db="EMBL/GenBank/DDBJ databases">
        <authorList>
            <person name="Varghese N."/>
            <person name="Submissions S."/>
        </authorList>
    </citation>
    <scope>NUCLEOTIDE SEQUENCE [LARGE SCALE GENOMIC DNA]</scope>
    <source>
        <strain evidence="7">DSM 26348</strain>
    </source>
</reference>
<dbReference type="UniPathway" id="UPA00219"/>
<feature type="short sequence motif" description="Meso-diaminopimelate recognition motif" evidence="2">
    <location>
        <begin position="410"/>
        <end position="413"/>
    </location>
</feature>
<dbReference type="InterPro" id="IPR036565">
    <property type="entry name" value="Mur-like_cat_sf"/>
</dbReference>
<keyword evidence="7" id="KW-1185">Reference proteome</keyword>
<dbReference type="Pfam" id="PF08245">
    <property type="entry name" value="Mur_ligase_M"/>
    <property type="match status" value="1"/>
</dbReference>
<feature type="binding site" evidence="2">
    <location>
        <position position="466"/>
    </location>
    <ligand>
        <name>meso-2,6-diaminopimelate</name>
        <dbReference type="ChEBI" id="CHEBI:57791"/>
    </ligand>
</feature>
<dbReference type="InterPro" id="IPR036615">
    <property type="entry name" value="Mur_ligase_C_dom_sf"/>
</dbReference>
<evidence type="ECO:0000256" key="1">
    <source>
        <dbReference type="ARBA" id="ARBA00005898"/>
    </source>
</evidence>
<keyword evidence="2 3" id="KW-0573">Peptidoglycan synthesis</keyword>
<comment type="similarity">
    <text evidence="1 2">Belongs to the MurCDEF family. MurE subfamily.</text>
</comment>
<feature type="binding site" evidence="2">
    <location>
        <position position="185"/>
    </location>
    <ligand>
        <name>UDP-N-acetyl-alpha-D-muramoyl-L-alanyl-D-glutamate</name>
        <dbReference type="ChEBI" id="CHEBI:83900"/>
    </ligand>
</feature>
<dbReference type="EC" id="6.3.2.13" evidence="2"/>
<protein>
    <recommendedName>
        <fullName evidence="2">UDP-N-acetylmuramoyl-L-alanyl-D-glutamate--2,6-diaminopimelate ligase</fullName>
        <ecNumber evidence="2">6.3.2.13</ecNumber>
    </recommendedName>
    <alternativeName>
        <fullName evidence="2">Meso-A2pm-adding enzyme</fullName>
    </alternativeName>
    <alternativeName>
        <fullName evidence="2">Meso-diaminopimelate-adding enzyme</fullName>
    </alternativeName>
    <alternativeName>
        <fullName evidence="2">UDP-MurNAc-L-Ala-D-Glu:meso-diaminopimelate ligase</fullName>
    </alternativeName>
    <alternativeName>
        <fullName evidence="2">UDP-MurNAc-tripeptide synthetase</fullName>
    </alternativeName>
    <alternativeName>
        <fullName evidence="2">UDP-N-acetylmuramyl-tripeptide synthetase</fullName>
    </alternativeName>
</protein>
<comment type="subcellular location">
    <subcellularLocation>
        <location evidence="2 3">Cytoplasm</location>
    </subcellularLocation>
</comment>
<dbReference type="InterPro" id="IPR013221">
    <property type="entry name" value="Mur_ligase_cen"/>
</dbReference>
<dbReference type="GO" id="GO:0051301">
    <property type="term" value="P:cell division"/>
    <property type="evidence" value="ECO:0007669"/>
    <property type="project" value="UniProtKB-KW"/>
</dbReference>
<comment type="caution">
    <text evidence="2">Lacks conserved residue(s) required for the propagation of feature annotation.</text>
</comment>
<dbReference type="Gene3D" id="3.90.190.20">
    <property type="entry name" value="Mur ligase, C-terminal domain"/>
    <property type="match status" value="1"/>
</dbReference>
<keyword evidence="2 3" id="KW-0133">Cell shape</keyword>
<dbReference type="SUPFAM" id="SSF53244">
    <property type="entry name" value="MurD-like peptide ligases, peptide-binding domain"/>
    <property type="match status" value="1"/>
</dbReference>
<dbReference type="GO" id="GO:0005737">
    <property type="term" value="C:cytoplasm"/>
    <property type="evidence" value="ECO:0007669"/>
    <property type="project" value="UniProtKB-SubCell"/>
</dbReference>
<dbReference type="Gene3D" id="3.40.1190.10">
    <property type="entry name" value="Mur-like, catalytic domain"/>
    <property type="match status" value="1"/>
</dbReference>
<evidence type="ECO:0000259" key="4">
    <source>
        <dbReference type="Pfam" id="PF02875"/>
    </source>
</evidence>
<feature type="binding site" evidence="2">
    <location>
        <position position="193"/>
    </location>
    <ligand>
        <name>UDP-N-acetyl-alpha-D-muramoyl-L-alanyl-D-glutamate</name>
        <dbReference type="ChEBI" id="CHEBI:83900"/>
    </ligand>
</feature>
<dbReference type="Proteomes" id="UP000199518">
    <property type="component" value="Unassembled WGS sequence"/>
</dbReference>
<dbReference type="STRING" id="1576369.SAMN05421753_12833"/>
<organism evidence="6 7">
    <name type="scientific">Planctomicrobium piriforme</name>
    <dbReference type="NCBI Taxonomy" id="1576369"/>
    <lineage>
        <taxon>Bacteria</taxon>
        <taxon>Pseudomonadati</taxon>
        <taxon>Planctomycetota</taxon>
        <taxon>Planctomycetia</taxon>
        <taxon>Planctomycetales</taxon>
        <taxon>Planctomycetaceae</taxon>
        <taxon>Planctomicrobium</taxon>
    </lineage>
</organism>
<comment type="cofactor">
    <cofactor evidence="2">
        <name>Mg(2+)</name>
        <dbReference type="ChEBI" id="CHEBI:18420"/>
    </cofactor>
</comment>
<proteinExistence type="inferred from homology"/>
<feature type="binding site" evidence="2">
    <location>
        <position position="387"/>
    </location>
    <ligand>
        <name>meso-2,6-diaminopimelate</name>
        <dbReference type="ChEBI" id="CHEBI:57791"/>
    </ligand>
</feature>
<dbReference type="GO" id="GO:0008765">
    <property type="term" value="F:UDP-N-acetylmuramoylalanyl-D-glutamate-2,6-diaminopimelate ligase activity"/>
    <property type="evidence" value="ECO:0007669"/>
    <property type="project" value="UniProtKB-UniRule"/>
</dbReference>
<dbReference type="GO" id="GO:0005524">
    <property type="term" value="F:ATP binding"/>
    <property type="evidence" value="ECO:0007669"/>
    <property type="project" value="UniProtKB-UniRule"/>
</dbReference>
<dbReference type="NCBIfam" id="TIGR01085">
    <property type="entry name" value="murE"/>
    <property type="match status" value="1"/>
</dbReference>
<dbReference type="SUPFAM" id="SSF53623">
    <property type="entry name" value="MurD-like peptide ligases, catalytic domain"/>
    <property type="match status" value="1"/>
</dbReference>
<keyword evidence="2" id="KW-0460">Magnesium</keyword>
<keyword evidence="2" id="KW-0067">ATP-binding</keyword>
<feature type="binding site" evidence="2">
    <location>
        <position position="462"/>
    </location>
    <ligand>
        <name>meso-2,6-diaminopimelate</name>
        <dbReference type="ChEBI" id="CHEBI:57791"/>
    </ligand>
</feature>
<evidence type="ECO:0000256" key="2">
    <source>
        <dbReference type="HAMAP-Rule" id="MF_00208"/>
    </source>
</evidence>
<dbReference type="InterPro" id="IPR004101">
    <property type="entry name" value="Mur_ligase_C"/>
</dbReference>
<keyword evidence="2 3" id="KW-0961">Cell wall biogenesis/degradation</keyword>
<dbReference type="NCBIfam" id="NF001126">
    <property type="entry name" value="PRK00139.1-4"/>
    <property type="match status" value="1"/>
</dbReference>
<feature type="domain" description="Mur ligase C-terminal" evidence="4">
    <location>
        <begin position="338"/>
        <end position="464"/>
    </location>
</feature>
<dbReference type="GO" id="GO:0009252">
    <property type="term" value="P:peptidoglycan biosynthetic process"/>
    <property type="evidence" value="ECO:0007669"/>
    <property type="project" value="UniProtKB-UniRule"/>
</dbReference>
<keyword evidence="2 3" id="KW-0131">Cell cycle</keyword>